<keyword evidence="2" id="KW-0812">Transmembrane</keyword>
<feature type="transmembrane region" description="Helical" evidence="2">
    <location>
        <begin position="133"/>
        <end position="156"/>
    </location>
</feature>
<feature type="compositionally biased region" description="Basic and acidic residues" evidence="1">
    <location>
        <begin position="720"/>
        <end position="729"/>
    </location>
</feature>
<evidence type="ECO:0000313" key="5">
    <source>
        <dbReference type="Proteomes" id="UP001515480"/>
    </source>
</evidence>
<feature type="region of interest" description="Disordered" evidence="1">
    <location>
        <begin position="950"/>
        <end position="1255"/>
    </location>
</feature>
<dbReference type="SMART" id="SM00504">
    <property type="entry name" value="Ubox"/>
    <property type="match status" value="1"/>
</dbReference>
<dbReference type="Gene3D" id="3.30.40.10">
    <property type="entry name" value="Zinc/RING finger domain, C3HC4 (zinc finger)"/>
    <property type="match status" value="1"/>
</dbReference>
<dbReference type="PANTHER" id="PTHR46573:SF1">
    <property type="entry name" value="WD REPEAT, SAM AND U-BOX DOMAIN-CONTAINING PROTEIN 1"/>
    <property type="match status" value="1"/>
</dbReference>
<dbReference type="PROSITE" id="PS51698">
    <property type="entry name" value="U_BOX"/>
    <property type="match status" value="1"/>
</dbReference>
<keyword evidence="2" id="KW-1133">Transmembrane helix</keyword>
<feature type="compositionally biased region" description="Basic and acidic residues" evidence="1">
    <location>
        <begin position="583"/>
        <end position="595"/>
    </location>
</feature>
<protein>
    <recommendedName>
        <fullName evidence="3">U-box domain-containing protein</fullName>
    </recommendedName>
</protein>
<dbReference type="Pfam" id="PF04564">
    <property type="entry name" value="U-box"/>
    <property type="match status" value="1"/>
</dbReference>
<feature type="transmembrane region" description="Helical" evidence="2">
    <location>
        <begin position="85"/>
        <end position="102"/>
    </location>
</feature>
<dbReference type="GO" id="GO:0004842">
    <property type="term" value="F:ubiquitin-protein transferase activity"/>
    <property type="evidence" value="ECO:0007669"/>
    <property type="project" value="InterPro"/>
</dbReference>
<dbReference type="GO" id="GO:0016567">
    <property type="term" value="P:protein ubiquitination"/>
    <property type="evidence" value="ECO:0007669"/>
    <property type="project" value="InterPro"/>
</dbReference>
<feature type="compositionally biased region" description="Polar residues" evidence="1">
    <location>
        <begin position="1223"/>
        <end position="1233"/>
    </location>
</feature>
<name>A0AB34K4K2_PRYPA</name>
<evidence type="ECO:0000259" key="3">
    <source>
        <dbReference type="PROSITE" id="PS51698"/>
    </source>
</evidence>
<feature type="transmembrane region" description="Helical" evidence="2">
    <location>
        <begin position="12"/>
        <end position="31"/>
    </location>
</feature>
<evidence type="ECO:0000313" key="4">
    <source>
        <dbReference type="EMBL" id="KAL1528062.1"/>
    </source>
</evidence>
<accession>A0AB34K4K2</accession>
<feature type="compositionally biased region" description="Basic and acidic residues" evidence="1">
    <location>
        <begin position="957"/>
        <end position="981"/>
    </location>
</feature>
<feature type="compositionally biased region" description="Basic and acidic residues" evidence="1">
    <location>
        <begin position="1078"/>
        <end position="1205"/>
    </location>
</feature>
<feature type="region of interest" description="Disordered" evidence="1">
    <location>
        <begin position="686"/>
        <end position="755"/>
    </location>
</feature>
<dbReference type="PANTHER" id="PTHR46573">
    <property type="entry name" value="WD REPEAT, SAM AND U-BOX DOMAIN-CONTAINING PROTEIN 1"/>
    <property type="match status" value="1"/>
</dbReference>
<feature type="region of interest" description="Disordered" evidence="1">
    <location>
        <begin position="565"/>
        <end position="655"/>
    </location>
</feature>
<dbReference type="SUPFAM" id="SSF57850">
    <property type="entry name" value="RING/U-box"/>
    <property type="match status" value="1"/>
</dbReference>
<organism evidence="4 5">
    <name type="scientific">Prymnesium parvum</name>
    <name type="common">Toxic golden alga</name>
    <dbReference type="NCBI Taxonomy" id="97485"/>
    <lineage>
        <taxon>Eukaryota</taxon>
        <taxon>Haptista</taxon>
        <taxon>Haptophyta</taxon>
        <taxon>Prymnesiophyceae</taxon>
        <taxon>Prymnesiales</taxon>
        <taxon>Prymnesiaceae</taxon>
        <taxon>Prymnesium</taxon>
    </lineage>
</organism>
<dbReference type="InterPro" id="IPR003613">
    <property type="entry name" value="Ubox_domain"/>
</dbReference>
<reference evidence="4 5" key="1">
    <citation type="journal article" date="2024" name="Science">
        <title>Giant polyketide synthase enzymes in the biosynthesis of giant marine polyether toxins.</title>
        <authorList>
            <person name="Fallon T.R."/>
            <person name="Shende V.V."/>
            <person name="Wierzbicki I.H."/>
            <person name="Pendleton A.L."/>
            <person name="Watervoot N.F."/>
            <person name="Auber R.P."/>
            <person name="Gonzalez D.J."/>
            <person name="Wisecaver J.H."/>
            <person name="Moore B.S."/>
        </authorList>
    </citation>
    <scope>NUCLEOTIDE SEQUENCE [LARGE SCALE GENOMIC DNA]</scope>
    <source>
        <strain evidence="4 5">12B1</strain>
    </source>
</reference>
<dbReference type="Proteomes" id="UP001515480">
    <property type="component" value="Unassembled WGS sequence"/>
</dbReference>
<gene>
    <name evidence="4" type="ORF">AB1Y20_009428</name>
</gene>
<evidence type="ECO:0000256" key="2">
    <source>
        <dbReference type="SAM" id="Phobius"/>
    </source>
</evidence>
<evidence type="ECO:0000256" key="1">
    <source>
        <dbReference type="SAM" id="MobiDB-lite"/>
    </source>
</evidence>
<dbReference type="CDD" id="cd16655">
    <property type="entry name" value="RING-Ubox_WDSUB1-like"/>
    <property type="match status" value="1"/>
</dbReference>
<dbReference type="EMBL" id="JBGBPQ010000002">
    <property type="protein sequence ID" value="KAL1528062.1"/>
    <property type="molecule type" value="Genomic_DNA"/>
</dbReference>
<comment type="caution">
    <text evidence="4">The sequence shown here is derived from an EMBL/GenBank/DDBJ whole genome shotgun (WGS) entry which is preliminary data.</text>
</comment>
<feature type="compositionally biased region" description="Basic and acidic residues" evidence="1">
    <location>
        <begin position="993"/>
        <end position="1047"/>
    </location>
</feature>
<feature type="compositionally biased region" description="Basic and acidic residues" evidence="1">
    <location>
        <begin position="1058"/>
        <end position="1070"/>
    </location>
</feature>
<sequence>MAARGARSKMASASELAVWIATGVLCAGAYVRHGLLMAGMYWLSTACLCTIDPSLQSLQLLNLAAVVCDLSFELHRLYALVSNRPLLMIVILVASLLVEWLLERHEEEDAQADHSPRGTISGMARLGRSVGRMLLPAVMGVLIACIGWLMLTAALMHPSFPTWLVHSPFVETVEYLLGARSECVSSSDCIYLTGSQHQHRVHGVYVRSPRTCAGKPVYRQRGGEGLFLHSPAHENQWNVGPDLCDNSPRNKWMELYSPASTAAEIGNGTWFEYTDEGGWLRNTAVRVSPCTNAPSATSAESCVQISGSSRDDAQYMQMQYFDSERRPGCNGNGKPVYLSVKVDEEEGVAPYLYSPARRNSWLVGADPCRANGWMEVRSSAESAAHIQAGASGPWQEYNGHGWVRALSIRALAHCGGADDCLYISGSHHQQHTHGVYKKTSMQCDGKPVYLQYNGHSPHEDNGGDGEHRRLYLYSPTGRESWMVGRDACRPSGWLEIHSSVHLVEGIEGAWREHVPGGSWAANPSIKLQLNALQDSFVSFSQHPDGRINDIDGVLWRLTSLISSMPPSVPIDDDDLDDGLDGELAGRRDDERRGEGTEGDVAPRGETQSSQRDVAALRAEATRLPQDEEPSRSTGESTDELEWTSYPAIPPSRDDLKLSEEGQSMEGAHPAADEATDSLAGGLKRNRDAARGATPSSLSASAGHGGASDAGEVARAAKGGGEARKAHAEGGGEVVLDAAEDGRRGAAPRGEAELDDEGAKESLCLDLVVEPSLEGGRLLALERARTPARAKVVEKLRADGWHFRWVRPGHYASPHARQWLTQKFWHASRLYTMTVHGEGRSLSRAQRKGLQQQQLAADSAAEIGLGLRGWRKFLFRAEDFEGLRQVCESAGLRLDNVHLLTAVQQQTIPLSNLRLWPACLRLFLERHAQLLLAASVGLFLVAAQLGRKWRERSRRRHAERERQERAARKQAEAQERKERRGEQLQAAAKAKAKKEKEEAARREVARERAARELSDARARKESRKAEERARRGAAQHERASSGRSEGEPSPKGAAGGGERCAEAAEEERAARETAAAAAAEREAMAARVKAEEEKARREAEEAAAREAARLEMKEAARRAEEAARRKAAEEAAKREAEEEAAKREAEEAAKREAEEKARREAEARDAEKARKEVARAREAEAKARRVADGKARREAKPRAREAEPPPRKTAGRHSPSARAPSPATPQLSSRSTAGSPHEAAALSTLSANAPPWRSRALEPRQHSLGADELGGKDDFSLLEPSVAERAALSVLDDFGDFDLDDARDELAGVVNGGPRGGALGGNGLAGVKASELGQLPIGRNGAANTRGFALPRGLPPSPAVGVPHELLCPISHELMSDPVLAADGHAYERSCIEEWLTRQRTSPLTGEPLPTTNLLPCHTLKNMAAAYLNTQPRH</sequence>
<feature type="domain" description="U-box" evidence="3">
    <location>
        <begin position="1360"/>
        <end position="1433"/>
    </location>
</feature>
<proteinExistence type="predicted"/>
<dbReference type="InterPro" id="IPR013083">
    <property type="entry name" value="Znf_RING/FYVE/PHD"/>
</dbReference>
<keyword evidence="2" id="KW-0472">Membrane</keyword>
<keyword evidence="5" id="KW-1185">Reference proteome</keyword>
<feature type="compositionally biased region" description="Acidic residues" evidence="1">
    <location>
        <begin position="570"/>
        <end position="580"/>
    </location>
</feature>
<dbReference type="InterPro" id="IPR052085">
    <property type="entry name" value="WD-SAM-U-box"/>
</dbReference>